<protein>
    <submittedName>
        <fullName evidence="1">Uncharacterized protein</fullName>
    </submittedName>
</protein>
<organism evidence="1 2">
    <name type="scientific">Peronospora matthiolae</name>
    <dbReference type="NCBI Taxonomy" id="2874970"/>
    <lineage>
        <taxon>Eukaryota</taxon>
        <taxon>Sar</taxon>
        <taxon>Stramenopiles</taxon>
        <taxon>Oomycota</taxon>
        <taxon>Peronosporomycetes</taxon>
        <taxon>Peronosporales</taxon>
        <taxon>Peronosporaceae</taxon>
        <taxon>Peronospora</taxon>
    </lineage>
</organism>
<proteinExistence type="predicted"/>
<gene>
    <name evidence="1" type="ORF">PM001_LOCUS24748</name>
</gene>
<dbReference type="EMBL" id="CAKLBY020000247">
    <property type="protein sequence ID" value="CAK7939598.1"/>
    <property type="molecule type" value="Genomic_DNA"/>
</dbReference>
<dbReference type="AlphaFoldDB" id="A0AAV1V277"/>
<comment type="caution">
    <text evidence="1">The sequence shown here is derived from an EMBL/GenBank/DDBJ whole genome shotgun (WGS) entry which is preliminary data.</text>
</comment>
<evidence type="ECO:0000313" key="2">
    <source>
        <dbReference type="Proteomes" id="UP001162060"/>
    </source>
</evidence>
<accession>A0AAV1V277</accession>
<name>A0AAV1V277_9STRA</name>
<evidence type="ECO:0000313" key="1">
    <source>
        <dbReference type="EMBL" id="CAK7939598.1"/>
    </source>
</evidence>
<reference evidence="1" key="1">
    <citation type="submission" date="2024-01" db="EMBL/GenBank/DDBJ databases">
        <authorList>
            <person name="Webb A."/>
        </authorList>
    </citation>
    <scope>NUCLEOTIDE SEQUENCE</scope>
    <source>
        <strain evidence="1">Pm1</strain>
    </source>
</reference>
<dbReference type="Proteomes" id="UP001162060">
    <property type="component" value="Unassembled WGS sequence"/>
</dbReference>
<sequence length="66" mass="7386">MLETGTSFAVVESFFTILASLSMKGISYVHNILGMRVKIRSNGAFRIDQEEAIKELLRAQVMSDAY</sequence>